<evidence type="ECO:0000259" key="1">
    <source>
        <dbReference type="SMART" id="SM01321"/>
    </source>
</evidence>
<dbReference type="RefSeq" id="WP_228548822.1">
    <property type="nucleotide sequence ID" value="NZ_ARXX01000138.1"/>
</dbReference>
<dbReference type="Pfam" id="PF01797">
    <property type="entry name" value="Y1_Tnp"/>
    <property type="match status" value="1"/>
</dbReference>
<dbReference type="NCBIfam" id="NF047646">
    <property type="entry name" value="REP_Tyr_transpos"/>
    <property type="match status" value="1"/>
</dbReference>
<dbReference type="Gene3D" id="3.30.70.1290">
    <property type="entry name" value="Transposase IS200-like"/>
    <property type="match status" value="1"/>
</dbReference>
<accession>A0ABS0AWJ8</accession>
<dbReference type="EMBL" id="ARXX01000138">
    <property type="protein sequence ID" value="MBF5058505.1"/>
    <property type="molecule type" value="Genomic_DNA"/>
</dbReference>
<reference evidence="2 3" key="1">
    <citation type="submission" date="2012-09" db="EMBL/GenBank/DDBJ databases">
        <title>Genome Sequence of alkane-degrading Bacterium Alcanivorax sp. 521-1.</title>
        <authorList>
            <person name="Lai Q."/>
            <person name="Shao Z."/>
        </authorList>
    </citation>
    <scope>NUCLEOTIDE SEQUENCE [LARGE SCALE GENOMIC DNA]</scope>
    <source>
        <strain evidence="2 3">521-1</strain>
    </source>
</reference>
<dbReference type="PANTHER" id="PTHR36966:SF1">
    <property type="entry name" value="REP-ASSOCIATED TYROSINE TRANSPOSASE"/>
    <property type="match status" value="1"/>
</dbReference>
<dbReference type="SUPFAM" id="SSF143422">
    <property type="entry name" value="Transposase IS200-like"/>
    <property type="match status" value="1"/>
</dbReference>
<proteinExistence type="predicted"/>
<keyword evidence="3" id="KW-1185">Reference proteome</keyword>
<dbReference type="InterPro" id="IPR036515">
    <property type="entry name" value="Transposase_17_sf"/>
</dbReference>
<gene>
    <name evidence="2" type="ORF">Y5W_03800</name>
</gene>
<dbReference type="SMART" id="SM01321">
    <property type="entry name" value="Y1_Tnp"/>
    <property type="match status" value="1"/>
</dbReference>
<comment type="caution">
    <text evidence="2">The sequence shown here is derived from an EMBL/GenBank/DDBJ whole genome shotgun (WGS) entry which is preliminary data.</text>
</comment>
<evidence type="ECO:0000313" key="2">
    <source>
        <dbReference type="EMBL" id="MBF5058505.1"/>
    </source>
</evidence>
<evidence type="ECO:0000313" key="3">
    <source>
        <dbReference type="Proteomes" id="UP000662703"/>
    </source>
</evidence>
<feature type="domain" description="Transposase IS200-like" evidence="1">
    <location>
        <begin position="20"/>
        <end position="128"/>
    </location>
</feature>
<dbReference type="InterPro" id="IPR052715">
    <property type="entry name" value="RAYT_transposase"/>
</dbReference>
<organism evidence="2 3">
    <name type="scientific">Alloalcanivorax profundimaris</name>
    <dbReference type="NCBI Taxonomy" id="2735259"/>
    <lineage>
        <taxon>Bacteria</taxon>
        <taxon>Pseudomonadati</taxon>
        <taxon>Pseudomonadota</taxon>
        <taxon>Gammaproteobacteria</taxon>
        <taxon>Oceanospirillales</taxon>
        <taxon>Alcanivoracaceae</taxon>
        <taxon>Alloalcanivorax</taxon>
    </lineage>
</organism>
<dbReference type="Proteomes" id="UP000662703">
    <property type="component" value="Unassembled WGS sequence"/>
</dbReference>
<sequence length="161" mass="18467">MIGKMNTPRQHALRTGRVSLHDQVYLITTVTRRRAPVFSDLFAGRTLVRQLQHHHRRGDAETLAYVIMPDHLHWMFRLRAASLSRTVQTLKGASSRAVPALTWQAGFHDQAVRDERQLKAYARYIVANPLRAGLVDRIGAYPLWDTVWLQADTEADWDWGG</sequence>
<name>A0ABS0AWJ8_9GAMM</name>
<dbReference type="PANTHER" id="PTHR36966">
    <property type="entry name" value="REP-ASSOCIATED TYROSINE TRANSPOSASE"/>
    <property type="match status" value="1"/>
</dbReference>
<protein>
    <recommendedName>
        <fullName evidence="1">Transposase IS200-like domain-containing protein</fullName>
    </recommendedName>
</protein>
<dbReference type="InterPro" id="IPR002686">
    <property type="entry name" value="Transposase_17"/>
</dbReference>